<dbReference type="EMBL" id="LT629695">
    <property type="protein sequence ID" value="SDH95921.1"/>
    <property type="molecule type" value="Genomic_DNA"/>
</dbReference>
<dbReference type="Proteomes" id="UP000198822">
    <property type="component" value="Chromosome I"/>
</dbReference>
<dbReference type="RefSeq" id="WP_092506325.1">
    <property type="nucleotide sequence ID" value="NZ_LT629695.1"/>
</dbReference>
<keyword evidence="1" id="KW-0732">Signal</keyword>
<evidence type="ECO:0000313" key="3">
    <source>
        <dbReference type="Proteomes" id="UP000198822"/>
    </source>
</evidence>
<keyword evidence="3" id="KW-1185">Reference proteome</keyword>
<accession>A0A1G8GNN4</accession>
<organism evidence="2 3">
    <name type="scientific">Agrococcus jejuensis</name>
    <dbReference type="NCBI Taxonomy" id="399736"/>
    <lineage>
        <taxon>Bacteria</taxon>
        <taxon>Bacillati</taxon>
        <taxon>Actinomycetota</taxon>
        <taxon>Actinomycetes</taxon>
        <taxon>Micrococcales</taxon>
        <taxon>Microbacteriaceae</taxon>
        <taxon>Agrococcus</taxon>
    </lineage>
</organism>
<dbReference type="Gene3D" id="3.40.50.12090">
    <property type="match status" value="1"/>
</dbReference>
<dbReference type="PANTHER" id="PTHR30032">
    <property type="entry name" value="N-ACETYLMURAMOYL-L-ALANINE AMIDASE-RELATED"/>
    <property type="match status" value="1"/>
</dbReference>
<dbReference type="OrthoDB" id="5116373at2"/>
<dbReference type="Pfam" id="PF04122">
    <property type="entry name" value="CW_binding_2"/>
    <property type="match status" value="3"/>
</dbReference>
<evidence type="ECO:0000313" key="2">
    <source>
        <dbReference type="EMBL" id="SDH95921.1"/>
    </source>
</evidence>
<dbReference type="STRING" id="399736.SAMN04489720_3004"/>
<protein>
    <submittedName>
        <fullName evidence="2">Putative cell wall binding repeat 2</fullName>
    </submittedName>
</protein>
<dbReference type="InterPro" id="IPR007253">
    <property type="entry name" value="Cell_wall-bd_2"/>
</dbReference>
<feature type="chain" id="PRO_5039111986" evidence="1">
    <location>
        <begin position="25"/>
        <end position="358"/>
    </location>
</feature>
<evidence type="ECO:0000256" key="1">
    <source>
        <dbReference type="SAM" id="SignalP"/>
    </source>
</evidence>
<sequence>MALRAHLRILVVATVVAIAASVLAPFAPAQPAEAHEVQRIAGSNRYATAVQVSQRTPYESRTVFLASGEGFADALAAGPVAAAEQARLLLTARGHVPQVVLEELARLSPVTPIPIVLVGGEASISDAVRQQLADAGHQVDRIAGVDRVDTSMRLLDRLRSSGPVSEIWVVSGWSFADALVAGSVAGRNRGAIVLSYHGSSEADLLRWIDRVRPAYQGIGVNIAGGWPSVSQAAADWIRGTGAAGVWRYAGENRYDTARRIHDQFSQQTWNGTMLLATGESFPDAMAASVLAAYGHTPLYLAPRACNTEVAAMLRTERDERAIHTVFALGDDSALGLHATAMLDCPILAPAPSPIRPRP</sequence>
<feature type="signal peptide" evidence="1">
    <location>
        <begin position="1"/>
        <end position="24"/>
    </location>
</feature>
<dbReference type="InterPro" id="IPR051922">
    <property type="entry name" value="Bact_Sporulation_Assoc"/>
</dbReference>
<dbReference type="PANTHER" id="PTHR30032:SF8">
    <property type="entry name" value="GERMINATION-SPECIFIC N-ACETYLMURAMOYL-L-ALANINE AMIDASE"/>
    <property type="match status" value="1"/>
</dbReference>
<gene>
    <name evidence="2" type="ORF">SAMN04489720_3004</name>
</gene>
<reference evidence="3" key="1">
    <citation type="submission" date="2016-10" db="EMBL/GenBank/DDBJ databases">
        <authorList>
            <person name="Varghese N."/>
            <person name="Submissions S."/>
        </authorList>
    </citation>
    <scope>NUCLEOTIDE SEQUENCE [LARGE SCALE GENOMIC DNA]</scope>
    <source>
        <strain evidence="3">DSM 22002</strain>
    </source>
</reference>
<name>A0A1G8GNN4_9MICO</name>
<dbReference type="AlphaFoldDB" id="A0A1G8GNN4"/>
<proteinExistence type="predicted"/>